<dbReference type="SMART" id="SM00267">
    <property type="entry name" value="GGDEF"/>
    <property type="match status" value="1"/>
</dbReference>
<dbReference type="KEGG" id="uru:DSM104443_04183"/>
<dbReference type="InterPro" id="IPR000700">
    <property type="entry name" value="PAS-assoc_C"/>
</dbReference>
<dbReference type="Pfam" id="PF08448">
    <property type="entry name" value="PAS_4"/>
    <property type="match status" value="1"/>
</dbReference>
<dbReference type="CDD" id="cd00130">
    <property type="entry name" value="PAS"/>
    <property type="match status" value="2"/>
</dbReference>
<comment type="catalytic activity">
    <reaction evidence="1">
        <text>3',3'-c-di-GMP + H2O = 5'-phosphoguanylyl(3'-&gt;5')guanosine + H(+)</text>
        <dbReference type="Rhea" id="RHEA:24902"/>
        <dbReference type="ChEBI" id="CHEBI:15377"/>
        <dbReference type="ChEBI" id="CHEBI:15378"/>
        <dbReference type="ChEBI" id="CHEBI:58754"/>
        <dbReference type="ChEBI" id="CHEBI:58805"/>
        <dbReference type="EC" id="3.1.4.52"/>
    </reaction>
    <physiologicalReaction direction="left-to-right" evidence="1">
        <dbReference type="Rhea" id="RHEA:24903"/>
    </physiologicalReaction>
</comment>
<dbReference type="GO" id="GO:0071111">
    <property type="term" value="F:cyclic-guanylate-specific phosphodiesterase activity"/>
    <property type="evidence" value="ECO:0007669"/>
    <property type="project" value="UniProtKB-EC"/>
</dbReference>
<feature type="coiled-coil region" evidence="2">
    <location>
        <begin position="174"/>
        <end position="201"/>
    </location>
</feature>
<dbReference type="Pfam" id="PF08447">
    <property type="entry name" value="PAS_3"/>
    <property type="match status" value="1"/>
</dbReference>
<dbReference type="InterPro" id="IPR029016">
    <property type="entry name" value="GAF-like_dom_sf"/>
</dbReference>
<keyword evidence="2" id="KW-0175">Coiled coil</keyword>
<dbReference type="InterPro" id="IPR035919">
    <property type="entry name" value="EAL_sf"/>
</dbReference>
<dbReference type="InterPro" id="IPR000160">
    <property type="entry name" value="GGDEF_dom"/>
</dbReference>
<dbReference type="PROSITE" id="PS50883">
    <property type="entry name" value="EAL"/>
    <property type="match status" value="1"/>
</dbReference>
<feature type="domain" description="EAL" evidence="5">
    <location>
        <begin position="643"/>
        <end position="897"/>
    </location>
</feature>
<dbReference type="NCBIfam" id="TIGR00229">
    <property type="entry name" value="sensory_box"/>
    <property type="match status" value="2"/>
</dbReference>
<dbReference type="InterPro" id="IPR013655">
    <property type="entry name" value="PAS_fold_3"/>
</dbReference>
<dbReference type="FunFam" id="3.20.20.450:FF:000001">
    <property type="entry name" value="Cyclic di-GMP phosphodiesterase yahA"/>
    <property type="match status" value="1"/>
</dbReference>
<organism evidence="7 8">
    <name type="scientific">Usitatibacter rugosus</name>
    <dbReference type="NCBI Taxonomy" id="2732067"/>
    <lineage>
        <taxon>Bacteria</taxon>
        <taxon>Pseudomonadati</taxon>
        <taxon>Pseudomonadota</taxon>
        <taxon>Betaproteobacteria</taxon>
        <taxon>Nitrosomonadales</taxon>
        <taxon>Usitatibacteraceae</taxon>
        <taxon>Usitatibacter</taxon>
    </lineage>
</organism>
<dbReference type="InterPro" id="IPR001633">
    <property type="entry name" value="EAL_dom"/>
</dbReference>
<dbReference type="EMBL" id="CP053069">
    <property type="protein sequence ID" value="QJR13089.1"/>
    <property type="molecule type" value="Genomic_DNA"/>
</dbReference>
<dbReference type="SUPFAM" id="SSF55785">
    <property type="entry name" value="PYP-like sensor domain (PAS domain)"/>
    <property type="match status" value="2"/>
</dbReference>
<proteinExistence type="predicted"/>
<evidence type="ECO:0000259" key="3">
    <source>
        <dbReference type="PROSITE" id="PS50112"/>
    </source>
</evidence>
<dbReference type="Proteomes" id="UP000501534">
    <property type="component" value="Chromosome"/>
</dbReference>
<dbReference type="FunFam" id="3.30.70.270:FF:000001">
    <property type="entry name" value="Diguanylate cyclase domain protein"/>
    <property type="match status" value="1"/>
</dbReference>
<dbReference type="NCBIfam" id="TIGR00254">
    <property type="entry name" value="GGDEF"/>
    <property type="match status" value="1"/>
</dbReference>
<dbReference type="SUPFAM" id="SSF55073">
    <property type="entry name" value="Nucleotide cyclase"/>
    <property type="match status" value="1"/>
</dbReference>
<feature type="domain" description="PAS" evidence="3">
    <location>
        <begin position="212"/>
        <end position="282"/>
    </location>
</feature>
<dbReference type="Pfam" id="PF00990">
    <property type="entry name" value="GGDEF"/>
    <property type="match status" value="1"/>
</dbReference>
<evidence type="ECO:0008006" key="9">
    <source>
        <dbReference type="Google" id="ProtNLM"/>
    </source>
</evidence>
<dbReference type="AlphaFoldDB" id="A0A6M4H0R0"/>
<evidence type="ECO:0000259" key="5">
    <source>
        <dbReference type="PROSITE" id="PS50883"/>
    </source>
</evidence>
<reference evidence="7 8" key="1">
    <citation type="submission" date="2020-04" db="EMBL/GenBank/DDBJ databases">
        <title>Usitatibacter rugosus gen. nov., sp. nov. and Usitatibacter palustris sp. nov., novel members of Usitatibacteraceae fam. nov. within the order Nitrosomonadales isolated from soil.</title>
        <authorList>
            <person name="Huber K.J."/>
            <person name="Neumann-Schaal M."/>
            <person name="Geppert A."/>
            <person name="Luckner M."/>
            <person name="Wanner G."/>
            <person name="Overmann J."/>
        </authorList>
    </citation>
    <scope>NUCLEOTIDE SEQUENCE [LARGE SCALE GENOMIC DNA]</scope>
    <source>
        <strain evidence="7 8">0125_3</strain>
    </source>
</reference>
<dbReference type="InterPro" id="IPR052155">
    <property type="entry name" value="Biofilm_reg_signaling"/>
</dbReference>
<feature type="domain" description="GGDEF" evidence="6">
    <location>
        <begin position="497"/>
        <end position="634"/>
    </location>
</feature>
<evidence type="ECO:0000313" key="7">
    <source>
        <dbReference type="EMBL" id="QJR13089.1"/>
    </source>
</evidence>
<protein>
    <recommendedName>
        <fullName evidence="9">PAS domain S-box-containing protein/diguanylate cyclase (GGDEF)-like protein</fullName>
    </recommendedName>
</protein>
<dbReference type="CDD" id="cd01949">
    <property type="entry name" value="GGDEF"/>
    <property type="match status" value="1"/>
</dbReference>
<dbReference type="PROSITE" id="PS50113">
    <property type="entry name" value="PAC"/>
    <property type="match status" value="2"/>
</dbReference>
<dbReference type="Pfam" id="PF00563">
    <property type="entry name" value="EAL"/>
    <property type="match status" value="1"/>
</dbReference>
<dbReference type="PROSITE" id="PS50112">
    <property type="entry name" value="PAS"/>
    <property type="match status" value="2"/>
</dbReference>
<dbReference type="InterPro" id="IPR001610">
    <property type="entry name" value="PAC"/>
</dbReference>
<dbReference type="InterPro" id="IPR029787">
    <property type="entry name" value="Nucleotide_cyclase"/>
</dbReference>
<dbReference type="SMART" id="SM00091">
    <property type="entry name" value="PAS"/>
    <property type="match status" value="2"/>
</dbReference>
<feature type="domain" description="PAC" evidence="4">
    <location>
        <begin position="412"/>
        <end position="465"/>
    </location>
</feature>
<dbReference type="Gene3D" id="3.30.450.20">
    <property type="entry name" value="PAS domain"/>
    <property type="match status" value="2"/>
</dbReference>
<sequence>MSTVHPAGSEERLARLRAYRVLDAPPEPAFEELVRRAREAARVPMAWLSFFDGEREWIKARSGVALAELPREQSLAFGHGDPSAPLLIEDPAQLRAHPFFGGDIRARFFCAMPLACPDGTVVGTLTILDRIPRRLTASERSALENLAALAVARLESRLEGAPAAMSALRGTKAAPEAEVRVEQLAREYQRLTELLEEEIGLRRVTEEGLRVEKEFSDAVIQSLPGAFYLVSPQWELLRWNANLLVATGYTSAEIGAMKPQDFISPKDRSLVEHAVREVLEHGKETSIEAEVVDRAGNVRPYAFTGKPLRMGGRHYMIGIGRDITLRKRAEQQMARAKERLDLALTSSSLALWDWDLAANRVYFNESWAWLLGDAPRESTFSGEEVQEWNHPEDRDVFRVAIANAIKGVSEEFDCEYRVPNAAGEWIWIHSRGKVTHRDEAGRAVRLTGTSTNVTKRKAAEERAEYLATRDALTGLPNRVLLHDRLEQGIVNAARNHAGFAFMFIDLDRFKTINDSLGHQVGDELLKRVAARLTACVRASDTVARLGGDEFAVILENLGDGDVGDEGAQAVAEKMIAAMGAPMLINNQHLNTSCSIGISLYPNDGKDSATLMKHADVAMYFAKEKGRNNYQFFGAEMNARAQERLSVENYLRLALRRNELVIHYQPRISVATGELVGVEALIRWQHPRRGLLPPGRFIEVAEDSGLIVPIGEWVLEHACALIADWQKRLKPGLRLSVNLSVGQVVDGERLYKAVSQALTISGIDPATLELELTESILMQNIAEKAALLNRLGELGVGLAIDDFGTGYSSLSYLKTLPVDSIKIDSSFVRDIHSDPDDLAIIKAILAMAHSLRLSVVAEGVETEAQFNALRDLGCDEYQGYYASAALPAAEFERKYGNK</sequence>
<dbReference type="Gene3D" id="3.30.70.270">
    <property type="match status" value="1"/>
</dbReference>
<keyword evidence="8" id="KW-1185">Reference proteome</keyword>
<dbReference type="SMART" id="SM00086">
    <property type="entry name" value="PAC"/>
    <property type="match status" value="2"/>
</dbReference>
<dbReference type="PANTHER" id="PTHR44757">
    <property type="entry name" value="DIGUANYLATE CYCLASE DGCP"/>
    <property type="match status" value="1"/>
</dbReference>
<dbReference type="PROSITE" id="PS50887">
    <property type="entry name" value="GGDEF"/>
    <property type="match status" value="1"/>
</dbReference>
<evidence type="ECO:0000259" key="4">
    <source>
        <dbReference type="PROSITE" id="PS50113"/>
    </source>
</evidence>
<accession>A0A6M4H0R0</accession>
<dbReference type="InterPro" id="IPR013656">
    <property type="entry name" value="PAS_4"/>
</dbReference>
<evidence type="ECO:0000256" key="2">
    <source>
        <dbReference type="SAM" id="Coils"/>
    </source>
</evidence>
<dbReference type="RefSeq" id="WP_171095862.1">
    <property type="nucleotide sequence ID" value="NZ_CP053069.1"/>
</dbReference>
<evidence type="ECO:0000256" key="1">
    <source>
        <dbReference type="ARBA" id="ARBA00051114"/>
    </source>
</evidence>
<dbReference type="PANTHER" id="PTHR44757:SF2">
    <property type="entry name" value="BIOFILM ARCHITECTURE MAINTENANCE PROTEIN MBAA"/>
    <property type="match status" value="1"/>
</dbReference>
<dbReference type="CDD" id="cd01948">
    <property type="entry name" value="EAL"/>
    <property type="match status" value="1"/>
</dbReference>
<dbReference type="SUPFAM" id="SSF141868">
    <property type="entry name" value="EAL domain-like"/>
    <property type="match status" value="1"/>
</dbReference>
<evidence type="ECO:0000313" key="8">
    <source>
        <dbReference type="Proteomes" id="UP000501534"/>
    </source>
</evidence>
<dbReference type="Gene3D" id="3.20.20.450">
    <property type="entry name" value="EAL domain"/>
    <property type="match status" value="1"/>
</dbReference>
<dbReference type="Gene3D" id="3.30.450.40">
    <property type="match status" value="1"/>
</dbReference>
<dbReference type="InterPro" id="IPR000014">
    <property type="entry name" value="PAS"/>
</dbReference>
<dbReference type="InterPro" id="IPR035965">
    <property type="entry name" value="PAS-like_dom_sf"/>
</dbReference>
<feature type="domain" description="PAC" evidence="4">
    <location>
        <begin position="285"/>
        <end position="335"/>
    </location>
</feature>
<evidence type="ECO:0000259" key="6">
    <source>
        <dbReference type="PROSITE" id="PS50887"/>
    </source>
</evidence>
<feature type="domain" description="PAS" evidence="3">
    <location>
        <begin position="336"/>
        <end position="408"/>
    </location>
</feature>
<dbReference type="SUPFAM" id="SSF55781">
    <property type="entry name" value="GAF domain-like"/>
    <property type="match status" value="1"/>
</dbReference>
<dbReference type="GO" id="GO:0071732">
    <property type="term" value="P:cellular response to nitric oxide"/>
    <property type="evidence" value="ECO:0007669"/>
    <property type="project" value="UniProtKB-ARBA"/>
</dbReference>
<dbReference type="InterPro" id="IPR043128">
    <property type="entry name" value="Rev_trsase/Diguanyl_cyclase"/>
</dbReference>
<gene>
    <name evidence="7" type="ORF">DSM104443_04183</name>
</gene>
<dbReference type="SMART" id="SM00052">
    <property type="entry name" value="EAL"/>
    <property type="match status" value="1"/>
</dbReference>
<name>A0A6M4H0R0_9PROT</name>